<feature type="transmembrane region" description="Helical" evidence="1">
    <location>
        <begin position="71"/>
        <end position="94"/>
    </location>
</feature>
<keyword evidence="1" id="KW-0812">Transmembrane</keyword>
<keyword evidence="1" id="KW-0472">Membrane</keyword>
<evidence type="ECO:0000313" key="2">
    <source>
        <dbReference type="EMBL" id="WOL04187.1"/>
    </source>
</evidence>
<dbReference type="EMBL" id="CP136893">
    <property type="protein sequence ID" value="WOL04187.1"/>
    <property type="molecule type" value="Genomic_DNA"/>
</dbReference>
<gene>
    <name evidence="2" type="ORF">Cni_G12908</name>
</gene>
<dbReference type="Proteomes" id="UP001327560">
    <property type="component" value="Chromosome 4"/>
</dbReference>
<name>A0AAQ3KD19_9LILI</name>
<evidence type="ECO:0000256" key="1">
    <source>
        <dbReference type="SAM" id="Phobius"/>
    </source>
</evidence>
<dbReference type="AlphaFoldDB" id="A0AAQ3KD19"/>
<keyword evidence="1" id="KW-1133">Transmembrane helix</keyword>
<accession>A0AAQ3KD19</accession>
<reference evidence="2 3" key="1">
    <citation type="submission" date="2023-10" db="EMBL/GenBank/DDBJ databases">
        <title>Chromosome-scale genome assembly provides insights into flower coloration mechanisms of Canna indica.</title>
        <authorList>
            <person name="Li C."/>
        </authorList>
    </citation>
    <scope>NUCLEOTIDE SEQUENCE [LARGE SCALE GENOMIC DNA]</scope>
    <source>
        <tissue evidence="2">Flower</tissue>
    </source>
</reference>
<proteinExistence type="predicted"/>
<organism evidence="2 3">
    <name type="scientific">Canna indica</name>
    <name type="common">Indian-shot</name>
    <dbReference type="NCBI Taxonomy" id="4628"/>
    <lineage>
        <taxon>Eukaryota</taxon>
        <taxon>Viridiplantae</taxon>
        <taxon>Streptophyta</taxon>
        <taxon>Embryophyta</taxon>
        <taxon>Tracheophyta</taxon>
        <taxon>Spermatophyta</taxon>
        <taxon>Magnoliopsida</taxon>
        <taxon>Liliopsida</taxon>
        <taxon>Zingiberales</taxon>
        <taxon>Cannaceae</taxon>
        <taxon>Canna</taxon>
    </lineage>
</organism>
<protein>
    <submittedName>
        <fullName evidence="2">Uncharacterized protein</fullName>
    </submittedName>
</protein>
<sequence>MASALLQLVFLGVNLLSAVICRGAAAALAAFIGLLKLPREAGDEAIELARSFLGGLSQYAWELVKDAATSIVAGLFEALVAAVGALVQLAMSAVAGMVEMSRNAVEGLSEVLAQVVAGAVQVAVVIVECVWSSSISALGYIMEKA</sequence>
<evidence type="ECO:0000313" key="3">
    <source>
        <dbReference type="Proteomes" id="UP001327560"/>
    </source>
</evidence>
<keyword evidence="3" id="KW-1185">Reference proteome</keyword>